<dbReference type="EMBL" id="RDQH01000332">
    <property type="protein sequence ID" value="RXH97032.1"/>
    <property type="molecule type" value="Genomic_DNA"/>
</dbReference>
<protein>
    <submittedName>
        <fullName evidence="1">Uncharacterized protein</fullName>
    </submittedName>
</protein>
<proteinExistence type="predicted"/>
<dbReference type="Proteomes" id="UP000290289">
    <property type="component" value="Chromosome 6"/>
</dbReference>
<comment type="caution">
    <text evidence="1">The sequence shown here is derived from an EMBL/GenBank/DDBJ whole genome shotgun (WGS) entry which is preliminary data.</text>
</comment>
<dbReference type="AlphaFoldDB" id="A0A498JU13"/>
<evidence type="ECO:0000313" key="2">
    <source>
        <dbReference type="Proteomes" id="UP000290289"/>
    </source>
</evidence>
<keyword evidence="2" id="KW-1185">Reference proteome</keyword>
<evidence type="ECO:0000313" key="1">
    <source>
        <dbReference type="EMBL" id="RXH97032.1"/>
    </source>
</evidence>
<accession>A0A498JU13</accession>
<gene>
    <name evidence="1" type="ORF">DVH24_035700</name>
</gene>
<name>A0A498JU13_MALDO</name>
<reference evidence="1 2" key="1">
    <citation type="submission" date="2018-10" db="EMBL/GenBank/DDBJ databases">
        <title>A high-quality apple genome assembly.</title>
        <authorList>
            <person name="Hu J."/>
        </authorList>
    </citation>
    <scope>NUCLEOTIDE SEQUENCE [LARGE SCALE GENOMIC DNA]</scope>
    <source>
        <strain evidence="2">cv. HFTH1</strain>
        <tissue evidence="1">Young leaf</tissue>
    </source>
</reference>
<organism evidence="1 2">
    <name type="scientific">Malus domestica</name>
    <name type="common">Apple</name>
    <name type="synonym">Pyrus malus</name>
    <dbReference type="NCBI Taxonomy" id="3750"/>
    <lineage>
        <taxon>Eukaryota</taxon>
        <taxon>Viridiplantae</taxon>
        <taxon>Streptophyta</taxon>
        <taxon>Embryophyta</taxon>
        <taxon>Tracheophyta</taxon>
        <taxon>Spermatophyta</taxon>
        <taxon>Magnoliopsida</taxon>
        <taxon>eudicotyledons</taxon>
        <taxon>Gunneridae</taxon>
        <taxon>Pentapetalae</taxon>
        <taxon>rosids</taxon>
        <taxon>fabids</taxon>
        <taxon>Rosales</taxon>
        <taxon>Rosaceae</taxon>
        <taxon>Amygdaloideae</taxon>
        <taxon>Maleae</taxon>
        <taxon>Malus</taxon>
    </lineage>
</organism>
<sequence length="147" mass="16822">MTNDNWSSMKNLSKFLVHFYIVTKHIVRDHILFTSWKYVKWCYAKFYDYKKVIDIIAKVQGQLHDIVCFGPRPRPHGFVSGNLHENFPVGHPSWECSRVNSLNFVVPMEPKVSELPKGLVLGRDGNIHIRLIGSTPLGNVGCHNPPP</sequence>